<name>A0AAE0SJ79_9BIVA</name>
<protein>
    <submittedName>
        <fullName evidence="1">Uncharacterized protein</fullName>
    </submittedName>
</protein>
<reference evidence="1" key="3">
    <citation type="submission" date="2023-05" db="EMBL/GenBank/DDBJ databases">
        <authorList>
            <person name="Smith C.H."/>
        </authorList>
    </citation>
    <scope>NUCLEOTIDE SEQUENCE</scope>
    <source>
        <strain evidence="1">CHS0354</strain>
        <tissue evidence="1">Mantle</tissue>
    </source>
</reference>
<dbReference type="AlphaFoldDB" id="A0AAE0SJ79"/>
<dbReference type="Proteomes" id="UP001195483">
    <property type="component" value="Unassembled WGS sequence"/>
</dbReference>
<accession>A0AAE0SJ79</accession>
<comment type="caution">
    <text evidence="1">The sequence shown here is derived from an EMBL/GenBank/DDBJ whole genome shotgun (WGS) entry which is preliminary data.</text>
</comment>
<gene>
    <name evidence="1" type="ORF">CHS0354_016514</name>
</gene>
<reference evidence="1" key="1">
    <citation type="journal article" date="2021" name="Genome Biol. Evol.">
        <title>A High-Quality Reference Genome for a Parasitic Bivalve with Doubly Uniparental Inheritance (Bivalvia: Unionida).</title>
        <authorList>
            <person name="Smith C.H."/>
        </authorList>
    </citation>
    <scope>NUCLEOTIDE SEQUENCE</scope>
    <source>
        <strain evidence="1">CHS0354</strain>
    </source>
</reference>
<evidence type="ECO:0000313" key="1">
    <source>
        <dbReference type="EMBL" id="KAK3592758.1"/>
    </source>
</evidence>
<sequence length="52" mass="6025">NKAFPHQHSAVQTIKGITYIHALKYLKDLNKWDTSKGVNHTKEFDVALLFTR</sequence>
<organism evidence="1 2">
    <name type="scientific">Potamilus streckersoni</name>
    <dbReference type="NCBI Taxonomy" id="2493646"/>
    <lineage>
        <taxon>Eukaryota</taxon>
        <taxon>Metazoa</taxon>
        <taxon>Spiralia</taxon>
        <taxon>Lophotrochozoa</taxon>
        <taxon>Mollusca</taxon>
        <taxon>Bivalvia</taxon>
        <taxon>Autobranchia</taxon>
        <taxon>Heteroconchia</taxon>
        <taxon>Palaeoheterodonta</taxon>
        <taxon>Unionida</taxon>
        <taxon>Unionoidea</taxon>
        <taxon>Unionidae</taxon>
        <taxon>Ambleminae</taxon>
        <taxon>Lampsilini</taxon>
        <taxon>Potamilus</taxon>
    </lineage>
</organism>
<reference evidence="1" key="2">
    <citation type="journal article" date="2021" name="Genome Biol. Evol.">
        <title>Developing a high-quality reference genome for a parasitic bivalve with doubly uniparental inheritance (Bivalvia: Unionida).</title>
        <authorList>
            <person name="Smith C.H."/>
        </authorList>
    </citation>
    <scope>NUCLEOTIDE SEQUENCE</scope>
    <source>
        <strain evidence="1">CHS0354</strain>
        <tissue evidence="1">Mantle</tissue>
    </source>
</reference>
<feature type="non-terminal residue" evidence="1">
    <location>
        <position position="1"/>
    </location>
</feature>
<dbReference type="EMBL" id="JAEAOA010001018">
    <property type="protein sequence ID" value="KAK3592758.1"/>
    <property type="molecule type" value="Genomic_DNA"/>
</dbReference>
<evidence type="ECO:0000313" key="2">
    <source>
        <dbReference type="Proteomes" id="UP001195483"/>
    </source>
</evidence>
<keyword evidence="2" id="KW-1185">Reference proteome</keyword>
<proteinExistence type="predicted"/>